<proteinExistence type="predicted"/>
<evidence type="ECO:0000313" key="3">
    <source>
        <dbReference type="Proteomes" id="UP001165405"/>
    </source>
</evidence>
<dbReference type="CDD" id="cd00143">
    <property type="entry name" value="PP2Cc"/>
    <property type="match status" value="1"/>
</dbReference>
<accession>A0AA41QCQ3</accession>
<dbReference type="EMBL" id="JAKGSG010000007">
    <property type="protein sequence ID" value="MCF4119739.1"/>
    <property type="molecule type" value="Genomic_DNA"/>
</dbReference>
<dbReference type="Pfam" id="PF12773">
    <property type="entry name" value="DZR"/>
    <property type="match status" value="1"/>
</dbReference>
<sequence length="400" mass="40677">MTEESTDMTTEAAAVVTCPSCGEVAAPRARYCEACGTSLAPASDGVPAVLGGTGVPGVPAGPAEPVGAVLDLDPDSGEVPAARPCAACGGRVAEDGYCEECGTPAALERDHFEEQPAPWVAGVCDRGVRHVRNEDAMALAAPEDAGRRFAVLVVCDGVSSAPDSDIASLAASRAARDVLAGYGPAGDRSVEGTVTQRIAGWTDALVASSRAAGQAVVEAAEQIAAEQIAAEQIAAEAGGDPVREPPSCTFATAVVDGDLVVAGWIGDSRVYWLADSGHAEQLSVDDSWAQEMIAAGVPRTQAENAPQAHAITRWLGPDAPDSDAHCAATVPAGAGWLLVCSDGLWNYCSAADDMFDLVTRFAGESDGDPLATSAALVRWANDQGGRDNITAALARLAPLG</sequence>
<dbReference type="Pfam" id="PF13672">
    <property type="entry name" value="PP2C_2"/>
    <property type="match status" value="1"/>
</dbReference>
<keyword evidence="3" id="KW-1185">Reference proteome</keyword>
<dbReference type="SUPFAM" id="SSF81606">
    <property type="entry name" value="PP2C-like"/>
    <property type="match status" value="1"/>
</dbReference>
<dbReference type="InterPro" id="IPR036457">
    <property type="entry name" value="PPM-type-like_dom_sf"/>
</dbReference>
<dbReference type="AlphaFoldDB" id="A0AA41QCQ3"/>
<feature type="domain" description="PPM-type phosphatase" evidence="1">
    <location>
        <begin position="125"/>
        <end position="396"/>
    </location>
</feature>
<dbReference type="SMART" id="SM00332">
    <property type="entry name" value="PP2Cc"/>
    <property type="match status" value="1"/>
</dbReference>
<protein>
    <submittedName>
        <fullName evidence="2">Protein phosphatase 2C domain-containing protein</fullName>
    </submittedName>
</protein>
<evidence type="ECO:0000313" key="2">
    <source>
        <dbReference type="EMBL" id="MCF4119739.1"/>
    </source>
</evidence>
<dbReference type="PROSITE" id="PS51746">
    <property type="entry name" value="PPM_2"/>
    <property type="match status" value="1"/>
</dbReference>
<evidence type="ECO:0000259" key="1">
    <source>
        <dbReference type="PROSITE" id="PS51746"/>
    </source>
</evidence>
<dbReference type="RefSeq" id="WP_236087454.1">
    <property type="nucleotide sequence ID" value="NZ_JAKGSG010000007.1"/>
</dbReference>
<comment type="caution">
    <text evidence="2">The sequence shown here is derived from an EMBL/GenBank/DDBJ whole genome shotgun (WGS) entry which is preliminary data.</text>
</comment>
<dbReference type="InterPro" id="IPR025874">
    <property type="entry name" value="DZR"/>
</dbReference>
<dbReference type="InterPro" id="IPR001932">
    <property type="entry name" value="PPM-type_phosphatase-like_dom"/>
</dbReference>
<reference evidence="2" key="1">
    <citation type="submission" date="2022-01" db="EMBL/GenBank/DDBJ databases">
        <title>Antribacter sp. nov., isolated from Guizhou of China.</title>
        <authorList>
            <person name="Chengliang C."/>
            <person name="Ya Z."/>
        </authorList>
    </citation>
    <scope>NUCLEOTIDE SEQUENCE</scope>
    <source>
        <strain evidence="2">KLBMP 9083</strain>
    </source>
</reference>
<dbReference type="Gene3D" id="3.60.40.10">
    <property type="entry name" value="PPM-type phosphatase domain"/>
    <property type="match status" value="1"/>
</dbReference>
<gene>
    <name evidence="2" type="ORF">L1785_01970</name>
</gene>
<name>A0AA41QCQ3_9MICO</name>
<dbReference type="Proteomes" id="UP001165405">
    <property type="component" value="Unassembled WGS sequence"/>
</dbReference>
<organism evidence="2 3">
    <name type="scientific">Antribacter soli</name>
    <dbReference type="NCBI Taxonomy" id="2910976"/>
    <lineage>
        <taxon>Bacteria</taxon>
        <taxon>Bacillati</taxon>
        <taxon>Actinomycetota</taxon>
        <taxon>Actinomycetes</taxon>
        <taxon>Micrococcales</taxon>
        <taxon>Promicromonosporaceae</taxon>
        <taxon>Antribacter</taxon>
    </lineage>
</organism>